<dbReference type="InterPro" id="IPR002502">
    <property type="entry name" value="Amidase_domain"/>
</dbReference>
<reference evidence="4 5" key="1">
    <citation type="submission" date="2022-04" db="EMBL/GenBank/DDBJ databases">
        <title>Positive selection, recombination, and allopatry shape intraspecific diversity of widespread and dominant cyanobacteria.</title>
        <authorList>
            <person name="Wei J."/>
            <person name="Shu W."/>
            <person name="Hu C."/>
        </authorList>
    </citation>
    <scope>NUCLEOTIDE SEQUENCE [LARGE SCALE GENOMIC DNA]</scope>
    <source>
        <strain evidence="4 5">GB2-A4</strain>
    </source>
</reference>
<dbReference type="SUPFAM" id="SSF55846">
    <property type="entry name" value="N-acetylmuramoyl-L-alanine amidase-like"/>
    <property type="match status" value="1"/>
</dbReference>
<dbReference type="Proteomes" id="UP001464891">
    <property type="component" value="Unassembled WGS sequence"/>
</dbReference>
<comment type="similarity">
    <text evidence="1">Belongs to the N-acetylmuramoyl-L-alanine amidase 2 family.</text>
</comment>
<dbReference type="InterPro" id="IPR006619">
    <property type="entry name" value="PGRP_domain_met/bac"/>
</dbReference>
<dbReference type="RefSeq" id="WP_190435015.1">
    <property type="nucleotide sequence ID" value="NZ_JAMPKM010000006.1"/>
</dbReference>
<dbReference type="EMBL" id="JAMPKM010000006">
    <property type="protein sequence ID" value="MEP0817958.1"/>
    <property type="molecule type" value="Genomic_DNA"/>
</dbReference>
<organism evidence="4 5">
    <name type="scientific">Trichocoleus desertorum GB2-A4</name>
    <dbReference type="NCBI Taxonomy" id="2933944"/>
    <lineage>
        <taxon>Bacteria</taxon>
        <taxon>Bacillati</taxon>
        <taxon>Cyanobacteriota</taxon>
        <taxon>Cyanophyceae</taxon>
        <taxon>Leptolyngbyales</taxon>
        <taxon>Trichocoleusaceae</taxon>
        <taxon>Trichocoleus</taxon>
    </lineage>
</organism>
<feature type="domain" description="Peptidoglycan recognition protein family" evidence="3">
    <location>
        <begin position="181"/>
        <end position="324"/>
    </location>
</feature>
<dbReference type="PANTHER" id="PTHR11022:SF41">
    <property type="entry name" value="PEPTIDOGLYCAN-RECOGNITION PROTEIN LC-RELATED"/>
    <property type="match status" value="1"/>
</dbReference>
<gene>
    <name evidence="4" type="ORF">NC998_12715</name>
</gene>
<feature type="domain" description="N-acetylmuramoyl-L-alanine amidase" evidence="2">
    <location>
        <begin position="191"/>
        <end position="346"/>
    </location>
</feature>
<evidence type="ECO:0000259" key="3">
    <source>
        <dbReference type="SMART" id="SM00701"/>
    </source>
</evidence>
<proteinExistence type="inferred from homology"/>
<keyword evidence="5" id="KW-1185">Reference proteome</keyword>
<dbReference type="SMART" id="SM00701">
    <property type="entry name" value="PGRP"/>
    <property type="match status" value="1"/>
</dbReference>
<dbReference type="SMART" id="SM00644">
    <property type="entry name" value="Ami_2"/>
    <property type="match status" value="1"/>
</dbReference>
<sequence length="366" mass="40345">MIKVLQAPIDPVVVRQKFSIVGTTSPENAGKAIGLTIDDQIKTSGPVVGADGAWRVEFVFLQPGNRQLEVAIANESVDVPIEVVAEAVKPIISPRLRFAPLPQNVRAEEAFILRGFADSYQEGDQLILRADKTIELARPRVQAGQWQASLLFHGSGKRLIEIIGSDQDRAQTTLEVQPAALQVLPRSIWTSKPTPSDVANLQPRRITMHHTFVSPTLAPSANQSQEIQRMRQLWQSHVGGNGWSDIGYHYVIMPSGRIYEARFERKRGAHDVINDGLGIAFDGVYTSATISPAQFQSAVALCTTLCKRYGIDDPVKLVPTPTNAFGIRQLPRICAHRDRVQTECPGSGGGRTIRLEEIRQAVRQRL</sequence>
<dbReference type="Pfam" id="PF01510">
    <property type="entry name" value="Amidase_2"/>
    <property type="match status" value="1"/>
</dbReference>
<dbReference type="CDD" id="cd06583">
    <property type="entry name" value="PGRP"/>
    <property type="match status" value="1"/>
</dbReference>
<protein>
    <submittedName>
        <fullName evidence="4">Peptidoglycan recognition protein family protein</fullName>
    </submittedName>
</protein>
<dbReference type="PANTHER" id="PTHR11022">
    <property type="entry name" value="PEPTIDOGLYCAN RECOGNITION PROTEIN"/>
    <property type="match status" value="1"/>
</dbReference>
<dbReference type="Gene3D" id="3.40.80.10">
    <property type="entry name" value="Peptidoglycan recognition protein-like"/>
    <property type="match status" value="1"/>
</dbReference>
<accession>A0ABV0J9M0</accession>
<evidence type="ECO:0000313" key="5">
    <source>
        <dbReference type="Proteomes" id="UP001464891"/>
    </source>
</evidence>
<evidence type="ECO:0000259" key="2">
    <source>
        <dbReference type="SMART" id="SM00644"/>
    </source>
</evidence>
<dbReference type="InterPro" id="IPR015510">
    <property type="entry name" value="PGRP"/>
</dbReference>
<dbReference type="InterPro" id="IPR036505">
    <property type="entry name" value="Amidase/PGRP_sf"/>
</dbReference>
<evidence type="ECO:0000256" key="1">
    <source>
        <dbReference type="ARBA" id="ARBA00007553"/>
    </source>
</evidence>
<evidence type="ECO:0000313" key="4">
    <source>
        <dbReference type="EMBL" id="MEP0817958.1"/>
    </source>
</evidence>
<name>A0ABV0J9M0_9CYAN</name>
<comment type="caution">
    <text evidence="4">The sequence shown here is derived from an EMBL/GenBank/DDBJ whole genome shotgun (WGS) entry which is preliminary data.</text>
</comment>